<dbReference type="STRING" id="1399797.GCA_000518285_00078"/>
<evidence type="ECO:0000256" key="9">
    <source>
        <dbReference type="ARBA" id="ARBA00032005"/>
    </source>
</evidence>
<protein>
    <recommendedName>
        <fullName evidence="5 15">Cytidine deaminase</fullName>
        <ecNumber evidence="4 15">3.5.4.5</ecNumber>
    </recommendedName>
    <alternativeName>
        <fullName evidence="9 15">Cytidine aminohydrolase</fullName>
    </alternativeName>
</protein>
<comment type="catalytic activity">
    <reaction evidence="11 15">
        <text>cytidine + H2O + H(+) = uridine + NH4(+)</text>
        <dbReference type="Rhea" id="RHEA:16069"/>
        <dbReference type="ChEBI" id="CHEBI:15377"/>
        <dbReference type="ChEBI" id="CHEBI:15378"/>
        <dbReference type="ChEBI" id="CHEBI:16704"/>
        <dbReference type="ChEBI" id="CHEBI:17562"/>
        <dbReference type="ChEBI" id="CHEBI:28938"/>
        <dbReference type="EC" id="3.5.4.5"/>
    </reaction>
</comment>
<dbReference type="RefSeq" id="WP_035026026.1">
    <property type="nucleotide sequence ID" value="NZ_PHNE01000002.1"/>
</dbReference>
<dbReference type="Pfam" id="PF00383">
    <property type="entry name" value="dCMP_cyt_deam_1"/>
    <property type="match status" value="1"/>
</dbReference>
<dbReference type="Proteomes" id="UP000237865">
    <property type="component" value="Unassembled WGS sequence"/>
</dbReference>
<comment type="similarity">
    <text evidence="3 15">Belongs to the cytidine and deoxycytidylate deaminase family.</text>
</comment>
<comment type="function">
    <text evidence="2 15">This enzyme scavenges exogenous and endogenous cytidine and 2'-deoxycytidine for UMP synthesis.</text>
</comment>
<feature type="domain" description="CMP/dCMP-type deaminase" evidence="16">
    <location>
        <begin position="9"/>
        <end position="138"/>
    </location>
</feature>
<dbReference type="InterPro" id="IPR016193">
    <property type="entry name" value="Cytidine_deaminase-like"/>
</dbReference>
<dbReference type="PANTHER" id="PTHR11644">
    <property type="entry name" value="CYTIDINE DEAMINASE"/>
    <property type="match status" value="1"/>
</dbReference>
<comment type="caution">
    <text evidence="17">The sequence shown here is derived from an EMBL/GenBank/DDBJ whole genome shotgun (WGS) entry which is preliminary data.</text>
</comment>
<evidence type="ECO:0000256" key="5">
    <source>
        <dbReference type="ARBA" id="ARBA00018266"/>
    </source>
</evidence>
<comment type="cofactor">
    <cofactor evidence="1 14 15">
        <name>Zn(2+)</name>
        <dbReference type="ChEBI" id="CHEBI:29105"/>
    </cofactor>
</comment>
<dbReference type="Gene3D" id="3.40.140.10">
    <property type="entry name" value="Cytidine Deaminase, domain 2"/>
    <property type="match status" value="1"/>
</dbReference>
<dbReference type="EC" id="3.5.4.5" evidence="4 15"/>
<evidence type="ECO:0000256" key="8">
    <source>
        <dbReference type="ARBA" id="ARBA00022833"/>
    </source>
</evidence>
<evidence type="ECO:0000256" key="7">
    <source>
        <dbReference type="ARBA" id="ARBA00022801"/>
    </source>
</evidence>
<evidence type="ECO:0000256" key="11">
    <source>
        <dbReference type="ARBA" id="ARBA00049558"/>
    </source>
</evidence>
<evidence type="ECO:0000256" key="2">
    <source>
        <dbReference type="ARBA" id="ARBA00003949"/>
    </source>
</evidence>
<dbReference type="InterPro" id="IPR050202">
    <property type="entry name" value="Cyt/Deoxycyt_deaminase"/>
</dbReference>
<feature type="binding site" evidence="14">
    <location>
        <position position="99"/>
    </location>
    <ligand>
        <name>Zn(2+)</name>
        <dbReference type="ChEBI" id="CHEBI:29105"/>
        <note>catalytic</note>
    </ligand>
</feature>
<evidence type="ECO:0000256" key="3">
    <source>
        <dbReference type="ARBA" id="ARBA00006576"/>
    </source>
</evidence>
<dbReference type="AlphaFoldDB" id="A0A2S5RDY8"/>
<feature type="binding site" evidence="14">
    <location>
        <position position="96"/>
    </location>
    <ligand>
        <name>Zn(2+)</name>
        <dbReference type="ChEBI" id="CHEBI:29105"/>
        <note>catalytic</note>
    </ligand>
</feature>
<dbReference type="GO" id="GO:0042802">
    <property type="term" value="F:identical protein binding"/>
    <property type="evidence" value="ECO:0007669"/>
    <property type="project" value="UniProtKB-ARBA"/>
</dbReference>
<feature type="binding site" evidence="13">
    <location>
        <begin position="50"/>
        <end position="56"/>
    </location>
    <ligand>
        <name>substrate</name>
    </ligand>
</feature>
<feature type="active site" description="Proton donor" evidence="12">
    <location>
        <position position="63"/>
    </location>
</feature>
<evidence type="ECO:0000256" key="4">
    <source>
        <dbReference type="ARBA" id="ARBA00012783"/>
    </source>
</evidence>
<dbReference type="GO" id="GO:0072527">
    <property type="term" value="P:pyrimidine-containing compound metabolic process"/>
    <property type="evidence" value="ECO:0007669"/>
    <property type="project" value="UniProtKB-ARBA"/>
</dbReference>
<keyword evidence="8 14" id="KW-0862">Zinc</keyword>
<feature type="binding site" evidence="14">
    <location>
        <position position="61"/>
    </location>
    <ligand>
        <name>Zn(2+)</name>
        <dbReference type="ChEBI" id="CHEBI:29105"/>
        <note>catalytic</note>
    </ligand>
</feature>
<comment type="catalytic activity">
    <reaction evidence="10 15">
        <text>2'-deoxycytidine + H2O + H(+) = 2'-deoxyuridine + NH4(+)</text>
        <dbReference type="Rhea" id="RHEA:13433"/>
        <dbReference type="ChEBI" id="CHEBI:15377"/>
        <dbReference type="ChEBI" id="CHEBI:15378"/>
        <dbReference type="ChEBI" id="CHEBI:15698"/>
        <dbReference type="ChEBI" id="CHEBI:16450"/>
        <dbReference type="ChEBI" id="CHEBI:28938"/>
        <dbReference type="EC" id="3.5.4.5"/>
    </reaction>
</comment>
<dbReference type="PROSITE" id="PS00903">
    <property type="entry name" value="CYT_DCMP_DEAMINASES_1"/>
    <property type="match status" value="1"/>
</dbReference>
<dbReference type="PANTHER" id="PTHR11644:SF2">
    <property type="entry name" value="CYTIDINE DEAMINASE"/>
    <property type="match status" value="1"/>
</dbReference>
<evidence type="ECO:0000256" key="14">
    <source>
        <dbReference type="PIRSR" id="PIRSR606262-3"/>
    </source>
</evidence>
<proteinExistence type="inferred from homology"/>
<evidence type="ECO:0000313" key="18">
    <source>
        <dbReference type="Proteomes" id="UP000237865"/>
    </source>
</evidence>
<accession>A0A2S5RDY8</accession>
<dbReference type="InterPro" id="IPR006262">
    <property type="entry name" value="Cyt_deam_tetra"/>
</dbReference>
<dbReference type="InterPro" id="IPR016192">
    <property type="entry name" value="APOBEC/CMP_deaminase_Zn-bd"/>
</dbReference>
<dbReference type="NCBIfam" id="NF004064">
    <property type="entry name" value="PRK05578.1"/>
    <property type="match status" value="1"/>
</dbReference>
<evidence type="ECO:0000256" key="13">
    <source>
        <dbReference type="PIRSR" id="PIRSR606262-2"/>
    </source>
</evidence>
<name>A0A2S5RDY8_9MOLU</name>
<evidence type="ECO:0000259" key="16">
    <source>
        <dbReference type="PROSITE" id="PS51747"/>
    </source>
</evidence>
<keyword evidence="7 15" id="KW-0378">Hydrolase</keyword>
<dbReference type="GO" id="GO:0055086">
    <property type="term" value="P:nucleobase-containing small molecule metabolic process"/>
    <property type="evidence" value="ECO:0007669"/>
    <property type="project" value="UniProtKB-ARBA"/>
</dbReference>
<keyword evidence="18" id="KW-1185">Reference proteome</keyword>
<evidence type="ECO:0000256" key="15">
    <source>
        <dbReference type="RuleBase" id="RU364006"/>
    </source>
</evidence>
<dbReference type="SUPFAM" id="SSF53927">
    <property type="entry name" value="Cytidine deaminase-like"/>
    <property type="match status" value="1"/>
</dbReference>
<reference evidence="17 18" key="1">
    <citation type="submission" date="2017-11" db="EMBL/GenBank/DDBJ databases">
        <title>Genome sequence of Entomoplasma lucivorax PIPN-2 (ATCC 49196).</title>
        <authorList>
            <person name="Lo W.-S."/>
            <person name="Gasparich G.E."/>
            <person name="Kuo C.-H."/>
        </authorList>
    </citation>
    <scope>NUCLEOTIDE SEQUENCE [LARGE SCALE GENOMIC DNA]</scope>
    <source>
        <strain evidence="17 18">PIPN-2</strain>
    </source>
</reference>
<gene>
    <name evidence="17" type="primary">cdd</name>
    <name evidence="17" type="ORF">ELUCI_v1c06100</name>
</gene>
<evidence type="ECO:0000256" key="6">
    <source>
        <dbReference type="ARBA" id="ARBA00022723"/>
    </source>
</evidence>
<sequence>MNFKINNNLNKEKVFTDLTKLAKKSYSPYSHFRVSCILYLKNGQQISGVNVENAAYSPSICAERVALPQLIVQDYTKQDVELVAIYTDATDFGSPCGVCRQVMIELLNPNQLVWIYSQKGYQGEFMVKDFLPYAFEQNNLTKV</sequence>
<evidence type="ECO:0000313" key="17">
    <source>
        <dbReference type="EMBL" id="PPE05517.1"/>
    </source>
</evidence>
<dbReference type="GO" id="GO:0004126">
    <property type="term" value="F:cytidine deaminase activity"/>
    <property type="evidence" value="ECO:0007669"/>
    <property type="project" value="UniProtKB-UniRule"/>
</dbReference>
<dbReference type="EMBL" id="PHNE01000002">
    <property type="protein sequence ID" value="PPE05517.1"/>
    <property type="molecule type" value="Genomic_DNA"/>
</dbReference>
<dbReference type="GO" id="GO:0008270">
    <property type="term" value="F:zinc ion binding"/>
    <property type="evidence" value="ECO:0007669"/>
    <property type="project" value="UniProtKB-UniRule"/>
</dbReference>
<evidence type="ECO:0000256" key="12">
    <source>
        <dbReference type="PIRSR" id="PIRSR606262-1"/>
    </source>
</evidence>
<dbReference type="GO" id="GO:0005829">
    <property type="term" value="C:cytosol"/>
    <property type="evidence" value="ECO:0007669"/>
    <property type="project" value="TreeGrafter"/>
</dbReference>
<dbReference type="NCBIfam" id="TIGR01354">
    <property type="entry name" value="cyt_deam_tetra"/>
    <property type="match status" value="1"/>
</dbReference>
<dbReference type="PROSITE" id="PS51747">
    <property type="entry name" value="CYT_DCMP_DEAMINASES_2"/>
    <property type="match status" value="1"/>
</dbReference>
<evidence type="ECO:0000256" key="1">
    <source>
        <dbReference type="ARBA" id="ARBA00001947"/>
    </source>
</evidence>
<dbReference type="CDD" id="cd01283">
    <property type="entry name" value="cytidine_deaminase"/>
    <property type="match status" value="1"/>
</dbReference>
<organism evidence="17 18">
    <name type="scientific">Williamsoniiplasma lucivorax</name>
    <dbReference type="NCBI Taxonomy" id="209274"/>
    <lineage>
        <taxon>Bacteria</taxon>
        <taxon>Bacillati</taxon>
        <taxon>Mycoplasmatota</taxon>
        <taxon>Mollicutes</taxon>
        <taxon>Entomoplasmatales</taxon>
        <taxon>Williamsoniiplasma</taxon>
    </lineage>
</organism>
<keyword evidence="6 14" id="KW-0479">Metal-binding</keyword>
<dbReference type="InterPro" id="IPR002125">
    <property type="entry name" value="CMP_dCMP_dom"/>
</dbReference>
<evidence type="ECO:0000256" key="10">
    <source>
        <dbReference type="ARBA" id="ARBA00049252"/>
    </source>
</evidence>